<dbReference type="SUPFAM" id="SSF53137">
    <property type="entry name" value="Translational machinery components"/>
    <property type="match status" value="1"/>
</dbReference>
<reference evidence="6" key="2">
    <citation type="submission" date="2023-05" db="EMBL/GenBank/DDBJ databases">
        <authorList>
            <person name="Schelkunov M.I."/>
        </authorList>
    </citation>
    <scope>NUCLEOTIDE SEQUENCE</scope>
    <source>
        <strain evidence="6">Hsosn_3</strain>
        <tissue evidence="6">Leaf</tissue>
    </source>
</reference>
<sequence>MDNEENTWIKLPKFSDGYIRGVLHPVISSDGKYREIRAAIFDMTNREKEIFCSVLEKAKLPYGCAANISRYVHTKERTIWGYKSHDAHFLLHYLLQFAVKKTLKPEVALPLIRLGAFLRSLWSKVFTLADLNRLEQEIIEILCHFEMIFPSAFFDIMIHLLVHLCKEIEYGGPAHLRCMWPIERYLAKLKSYVRNRSKPEGSIAEGYLAEECLTFCSRFLSGDAVPKFESCPKKMEYPIGTRRNKDGKPIHLKESQWIACHRYILFNCDNKDIETLIEEHRALIDATKQVKRQFVTTHQLQQQKRNKKSTEVYTPRKSARLNNAQVTIPNQVKSSRKPELLKNQQTRRNSEAEVTSARNSARLVGARPEIIDAALKQKPKSVEEKSAQKSALIKNSQGIDENVDLKSGSVRRKLDLHNSIDAGKDVDEGEDVDGDENMDENDMEDDVLPPPPPLSPSSPIKPMKLSEYEMIKFLNMERNRQRCIALGVPELAVGVSAAFKKDKGKSKGKKNIRDEDEYIEESEEQSEDDASEILPKKTQKVKKNKVLNGPTTRSRSNAVTTTENGSTQNDKNEAVANSGMVEPAKTQLPCCQGLGSMVDYLAMRERKQKEAASAIATGSGTKNDKVPETDLPDIEMEEVEAVKVPKRLRGKTRMDKKRAERNAKSRRQYTDTHTAGPKLFSQIEHKMKNKQPDDEQPDDQQPDGEQPDGEQPDGEQPDGEQPDDDLYYAKIFAKTRKRKPGRKYQSNPDVMEFRIDTINKKLGSSEGLDGLDELVSGAKKSHGRGWLIGRHDPKCLKTSTSAPAPTDSYVQELTKKIRQEVAVEVEAKVNQKVCAEVDGKINRKVQDNLTLALKKLAEANPTLNVDIGEICATISSDTELGITALHIKLRATGGNKTKTPGPGAQSALRALARSEDVTPIPTDSTRRKGGRRGRRL</sequence>
<dbReference type="Pfam" id="PF00411">
    <property type="entry name" value="Ribosomal_S11"/>
    <property type="match status" value="1"/>
</dbReference>
<feature type="region of interest" description="Disordered" evidence="4">
    <location>
        <begin position="609"/>
        <end position="724"/>
    </location>
</feature>
<dbReference type="GO" id="GO:0005840">
    <property type="term" value="C:ribosome"/>
    <property type="evidence" value="ECO:0007669"/>
    <property type="project" value="UniProtKB-KW"/>
</dbReference>
<feature type="domain" description="DUF4218" evidence="5">
    <location>
        <begin position="121"/>
        <end position="223"/>
    </location>
</feature>
<evidence type="ECO:0000256" key="1">
    <source>
        <dbReference type="ARBA" id="ARBA00006194"/>
    </source>
</evidence>
<keyword evidence="7" id="KW-1185">Reference proteome</keyword>
<protein>
    <recommendedName>
        <fullName evidence="5">DUF4218 domain-containing protein</fullName>
    </recommendedName>
</protein>
<evidence type="ECO:0000256" key="4">
    <source>
        <dbReference type="SAM" id="MobiDB-lite"/>
    </source>
</evidence>
<evidence type="ECO:0000313" key="7">
    <source>
        <dbReference type="Proteomes" id="UP001237642"/>
    </source>
</evidence>
<feature type="compositionally biased region" description="Acidic residues" evidence="4">
    <location>
        <begin position="630"/>
        <end position="639"/>
    </location>
</feature>
<dbReference type="GO" id="GO:0006412">
    <property type="term" value="P:translation"/>
    <property type="evidence" value="ECO:0007669"/>
    <property type="project" value="InterPro"/>
</dbReference>
<dbReference type="Gene3D" id="3.30.420.80">
    <property type="entry name" value="Ribosomal protein S11"/>
    <property type="match status" value="1"/>
</dbReference>
<feature type="compositionally biased region" description="Polar residues" evidence="4">
    <location>
        <begin position="342"/>
        <end position="359"/>
    </location>
</feature>
<dbReference type="AlphaFoldDB" id="A0AAD8I513"/>
<dbReference type="GO" id="GO:0003735">
    <property type="term" value="F:structural constituent of ribosome"/>
    <property type="evidence" value="ECO:0007669"/>
    <property type="project" value="InterPro"/>
</dbReference>
<feature type="compositionally biased region" description="Basic and acidic residues" evidence="4">
    <location>
        <begin position="683"/>
        <end position="693"/>
    </location>
</feature>
<evidence type="ECO:0000259" key="5">
    <source>
        <dbReference type="Pfam" id="PF13960"/>
    </source>
</evidence>
<feature type="compositionally biased region" description="Acidic residues" evidence="4">
    <location>
        <begin position="514"/>
        <end position="531"/>
    </location>
</feature>
<dbReference type="Proteomes" id="UP001237642">
    <property type="component" value="Unassembled WGS sequence"/>
</dbReference>
<feature type="region of interest" description="Disordered" evidence="4">
    <location>
        <begin position="913"/>
        <end position="936"/>
    </location>
</feature>
<keyword evidence="3" id="KW-0687">Ribonucleoprotein</keyword>
<feature type="compositionally biased region" description="Acidic residues" evidence="4">
    <location>
        <begin position="694"/>
        <end position="724"/>
    </location>
</feature>
<accession>A0AAD8I513</accession>
<feature type="compositionally biased region" description="Acidic residues" evidence="4">
    <location>
        <begin position="427"/>
        <end position="447"/>
    </location>
</feature>
<organism evidence="6 7">
    <name type="scientific">Heracleum sosnowskyi</name>
    <dbReference type="NCBI Taxonomy" id="360622"/>
    <lineage>
        <taxon>Eukaryota</taxon>
        <taxon>Viridiplantae</taxon>
        <taxon>Streptophyta</taxon>
        <taxon>Embryophyta</taxon>
        <taxon>Tracheophyta</taxon>
        <taxon>Spermatophyta</taxon>
        <taxon>Magnoliopsida</taxon>
        <taxon>eudicotyledons</taxon>
        <taxon>Gunneridae</taxon>
        <taxon>Pentapetalae</taxon>
        <taxon>asterids</taxon>
        <taxon>campanulids</taxon>
        <taxon>Apiales</taxon>
        <taxon>Apiaceae</taxon>
        <taxon>Apioideae</taxon>
        <taxon>apioid superclade</taxon>
        <taxon>Tordylieae</taxon>
        <taxon>Tordyliinae</taxon>
        <taxon>Heracleum</taxon>
    </lineage>
</organism>
<feature type="compositionally biased region" description="Basic residues" evidence="4">
    <location>
        <begin position="644"/>
        <end position="656"/>
    </location>
</feature>
<gene>
    <name evidence="6" type="ORF">POM88_025313</name>
</gene>
<dbReference type="GO" id="GO:1990904">
    <property type="term" value="C:ribonucleoprotein complex"/>
    <property type="evidence" value="ECO:0007669"/>
    <property type="project" value="UniProtKB-KW"/>
</dbReference>
<dbReference type="PANTHER" id="PTHR48258">
    <property type="entry name" value="DUF4218 DOMAIN-CONTAINING PROTEIN-RELATED"/>
    <property type="match status" value="1"/>
</dbReference>
<feature type="compositionally biased region" description="Polar residues" evidence="4">
    <location>
        <begin position="549"/>
        <end position="569"/>
    </location>
</feature>
<dbReference type="InterPro" id="IPR036967">
    <property type="entry name" value="Ribosomal_uS11_sf"/>
</dbReference>
<reference evidence="6" key="1">
    <citation type="submission" date="2023-02" db="EMBL/GenBank/DDBJ databases">
        <title>Genome of toxic invasive species Heracleum sosnowskyi carries increased number of genes despite the absence of recent whole-genome duplications.</title>
        <authorList>
            <person name="Schelkunov M."/>
            <person name="Shtratnikova V."/>
            <person name="Makarenko M."/>
            <person name="Klepikova A."/>
            <person name="Omelchenko D."/>
            <person name="Novikova G."/>
            <person name="Obukhova E."/>
            <person name="Bogdanov V."/>
            <person name="Penin A."/>
            <person name="Logacheva M."/>
        </authorList>
    </citation>
    <scope>NUCLEOTIDE SEQUENCE</scope>
    <source>
        <strain evidence="6">Hsosn_3</strain>
        <tissue evidence="6">Leaf</tissue>
    </source>
</reference>
<evidence type="ECO:0000256" key="3">
    <source>
        <dbReference type="ARBA" id="ARBA00023274"/>
    </source>
</evidence>
<proteinExistence type="inferred from homology"/>
<feature type="region of interest" description="Disordered" evidence="4">
    <location>
        <begin position="421"/>
        <end position="461"/>
    </location>
</feature>
<dbReference type="InterPro" id="IPR025452">
    <property type="entry name" value="DUF4218"/>
</dbReference>
<feature type="region of interest" description="Disordered" evidence="4">
    <location>
        <begin position="500"/>
        <end position="581"/>
    </location>
</feature>
<dbReference type="InterPro" id="IPR001971">
    <property type="entry name" value="Ribosomal_uS11"/>
</dbReference>
<dbReference type="Pfam" id="PF13960">
    <property type="entry name" value="DUF4218"/>
    <property type="match status" value="1"/>
</dbReference>
<dbReference type="EMBL" id="JAUIZM010000006">
    <property type="protein sequence ID" value="KAK1378569.1"/>
    <property type="molecule type" value="Genomic_DNA"/>
</dbReference>
<keyword evidence="2" id="KW-0689">Ribosomal protein</keyword>
<feature type="region of interest" description="Disordered" evidence="4">
    <location>
        <begin position="331"/>
        <end position="360"/>
    </location>
</feature>
<evidence type="ECO:0000256" key="2">
    <source>
        <dbReference type="ARBA" id="ARBA00022980"/>
    </source>
</evidence>
<comment type="caution">
    <text evidence="6">The sequence shown here is derived from an EMBL/GenBank/DDBJ whole genome shotgun (WGS) entry which is preliminary data.</text>
</comment>
<dbReference type="PANTHER" id="PTHR48258:SF8">
    <property type="entry name" value="DUF4216 DOMAIN-CONTAINING PROTEIN"/>
    <property type="match status" value="1"/>
</dbReference>
<name>A0AAD8I513_9APIA</name>
<feature type="compositionally biased region" description="Basic residues" evidence="4">
    <location>
        <begin position="927"/>
        <end position="936"/>
    </location>
</feature>
<comment type="similarity">
    <text evidence="1">Belongs to the universal ribosomal protein uS11 family.</text>
</comment>
<evidence type="ECO:0000313" key="6">
    <source>
        <dbReference type="EMBL" id="KAK1378569.1"/>
    </source>
</evidence>